<dbReference type="AlphaFoldDB" id="A0A2S8FQN6"/>
<evidence type="ECO:0008006" key="4">
    <source>
        <dbReference type="Google" id="ProtNLM"/>
    </source>
</evidence>
<proteinExistence type="predicted"/>
<name>A0A2S8FQN6_9BACT</name>
<comment type="caution">
    <text evidence="2">The sequence shown here is derived from an EMBL/GenBank/DDBJ whole genome shotgun (WGS) entry which is preliminary data.</text>
</comment>
<feature type="signal peptide" evidence="1">
    <location>
        <begin position="1"/>
        <end position="25"/>
    </location>
</feature>
<dbReference type="SUPFAM" id="SSF49464">
    <property type="entry name" value="Carboxypeptidase regulatory domain-like"/>
    <property type="match status" value="1"/>
</dbReference>
<reference evidence="2 3" key="1">
    <citation type="submission" date="2018-02" db="EMBL/GenBank/DDBJ databases">
        <title>Comparative genomes isolates from brazilian mangrove.</title>
        <authorList>
            <person name="Araujo J.E."/>
            <person name="Taketani R.G."/>
            <person name="Silva M.C.P."/>
            <person name="Loureco M.V."/>
            <person name="Andreote F.D."/>
        </authorList>
    </citation>
    <scope>NUCLEOTIDE SEQUENCE [LARGE SCALE GENOMIC DNA]</scope>
    <source>
        <strain evidence="2 3">Hex-1 MGV</strain>
    </source>
</reference>
<organism evidence="2 3">
    <name type="scientific">Blastopirellula marina</name>
    <dbReference type="NCBI Taxonomy" id="124"/>
    <lineage>
        <taxon>Bacteria</taxon>
        <taxon>Pseudomonadati</taxon>
        <taxon>Planctomycetota</taxon>
        <taxon>Planctomycetia</taxon>
        <taxon>Pirellulales</taxon>
        <taxon>Pirellulaceae</taxon>
        <taxon>Blastopirellula</taxon>
    </lineage>
</organism>
<keyword evidence="1" id="KW-0732">Signal</keyword>
<dbReference type="PROSITE" id="PS51257">
    <property type="entry name" value="PROKAR_LIPOPROTEIN"/>
    <property type="match status" value="1"/>
</dbReference>
<evidence type="ECO:0000313" key="2">
    <source>
        <dbReference type="EMBL" id="PQO34489.1"/>
    </source>
</evidence>
<evidence type="ECO:0000256" key="1">
    <source>
        <dbReference type="SAM" id="SignalP"/>
    </source>
</evidence>
<protein>
    <recommendedName>
        <fullName evidence="4">Carboxypeptidase regulatory-like domain-containing protein</fullName>
    </recommendedName>
</protein>
<dbReference type="InterPro" id="IPR008969">
    <property type="entry name" value="CarboxyPept-like_regulatory"/>
</dbReference>
<gene>
    <name evidence="2" type="ORF">C5Y83_13295</name>
</gene>
<dbReference type="OrthoDB" id="281179at2"/>
<accession>A0A2S8FQN6</accession>
<sequence>MNRRGLLAMLTVAACLVGCSSGSSEKVPGRSLTVNVIGTVALNGKPVAGATVMFNSESLNLTAYGKTDADGKFQLTTYEPGDGAPIGHYRVVIKKVEQSVTGESDHPALPPTTQSSSKLPLQYANWKTSGLTAMVVEGQDNAFRFNLSETPASF</sequence>
<dbReference type="Proteomes" id="UP000238322">
    <property type="component" value="Unassembled WGS sequence"/>
</dbReference>
<evidence type="ECO:0000313" key="3">
    <source>
        <dbReference type="Proteomes" id="UP000238322"/>
    </source>
</evidence>
<dbReference type="EMBL" id="PUHY01000010">
    <property type="protein sequence ID" value="PQO34489.1"/>
    <property type="molecule type" value="Genomic_DNA"/>
</dbReference>
<feature type="chain" id="PRO_5015609134" description="Carboxypeptidase regulatory-like domain-containing protein" evidence="1">
    <location>
        <begin position="26"/>
        <end position="154"/>
    </location>
</feature>
<dbReference type="RefSeq" id="WP_105330220.1">
    <property type="nucleotide sequence ID" value="NZ_PUHY01000010.1"/>
</dbReference>